<dbReference type="Pfam" id="PF10368">
    <property type="entry name" value="YkyA"/>
    <property type="match status" value="1"/>
</dbReference>
<organism evidence="1 2">
    <name type="scientific">Neobacillus bataviensis LMG 21833</name>
    <dbReference type="NCBI Taxonomy" id="1117379"/>
    <lineage>
        <taxon>Bacteria</taxon>
        <taxon>Bacillati</taxon>
        <taxon>Bacillota</taxon>
        <taxon>Bacilli</taxon>
        <taxon>Bacillales</taxon>
        <taxon>Bacillaceae</taxon>
        <taxon>Neobacillus</taxon>
    </lineage>
</organism>
<gene>
    <name evidence="1" type="ORF">BABA_19721</name>
</gene>
<dbReference type="Gene3D" id="1.20.120.570">
    <property type="entry name" value="YkyA-like"/>
    <property type="match status" value="1"/>
</dbReference>
<dbReference type="OrthoDB" id="2576511at2"/>
<dbReference type="SUPFAM" id="SSF140423">
    <property type="entry name" value="MW0975(SA0943)-like"/>
    <property type="match status" value="1"/>
</dbReference>
<dbReference type="eggNOG" id="COG0497">
    <property type="taxonomic scope" value="Bacteria"/>
</dbReference>
<reference evidence="1 2" key="1">
    <citation type="journal article" date="2012" name="Front. Microbiol.">
        <title>Redundancy and modularity in membrane-associated dissimilatory nitrate reduction in Bacillus.</title>
        <authorList>
            <person name="Heylen K."/>
            <person name="Keltjens J."/>
        </authorList>
    </citation>
    <scope>NUCLEOTIDE SEQUENCE [LARGE SCALE GENOMIC DNA]</scope>
    <source>
        <strain evidence="2">LMG 21833T</strain>
    </source>
</reference>
<sequence>MCKRSSRYLLSIAAISVFILSGCVGNKTPAEKMYDVLEDVVAKEKVFEEQQDPLVTLEKKEKRIYDQIIELGMKEYDQIVKLSDEAIQLTDERKKHMEKETKSLKESEQAFKKIADIKDEFDDTEVIKTANELNDVMMQRYQAHEWLYKEYSDALTYDKELYGMFKNKNLPLEDLEAQVNKLNDQYKQVFDANEKFNMLTDQYNDKKQSFYKKAGLKSNK</sequence>
<dbReference type="InterPro" id="IPR019454">
    <property type="entry name" value="Lipoprot_YkyA-like"/>
</dbReference>
<protein>
    <submittedName>
        <fullName evidence="1">Chromosome partitioning protein</fullName>
    </submittedName>
</protein>
<dbReference type="PATRIC" id="fig|1117379.3.peg.4088"/>
<evidence type="ECO:0000313" key="2">
    <source>
        <dbReference type="Proteomes" id="UP000006316"/>
    </source>
</evidence>
<dbReference type="AlphaFoldDB" id="K6C352"/>
<dbReference type="Proteomes" id="UP000006316">
    <property type="component" value="Unassembled WGS sequence"/>
</dbReference>
<dbReference type="PROSITE" id="PS51257">
    <property type="entry name" value="PROKAR_LIPOPROTEIN"/>
    <property type="match status" value="1"/>
</dbReference>
<evidence type="ECO:0000313" key="1">
    <source>
        <dbReference type="EMBL" id="EKN65550.1"/>
    </source>
</evidence>
<keyword evidence="2" id="KW-1185">Reference proteome</keyword>
<dbReference type="InterPro" id="IPR036785">
    <property type="entry name" value="YkyA-like_sf"/>
</dbReference>
<name>K6C352_9BACI</name>
<dbReference type="STRING" id="1117379.BABA_19721"/>
<proteinExistence type="predicted"/>
<comment type="caution">
    <text evidence="1">The sequence shown here is derived from an EMBL/GenBank/DDBJ whole genome shotgun (WGS) entry which is preliminary data.</text>
</comment>
<accession>K6C352</accession>
<dbReference type="EMBL" id="AJLS01000131">
    <property type="protein sequence ID" value="EKN65550.1"/>
    <property type="molecule type" value="Genomic_DNA"/>
</dbReference>